<proteinExistence type="predicted"/>
<organism evidence="1 2">
    <name type="scientific">Campylobacter showae RM3277</name>
    <dbReference type="NCBI Taxonomy" id="553219"/>
    <lineage>
        <taxon>Bacteria</taxon>
        <taxon>Pseudomonadati</taxon>
        <taxon>Campylobacterota</taxon>
        <taxon>Epsilonproteobacteria</taxon>
        <taxon>Campylobacterales</taxon>
        <taxon>Campylobacteraceae</taxon>
        <taxon>Campylobacter</taxon>
    </lineage>
</organism>
<name>C6RJA6_9BACT</name>
<dbReference type="Proteomes" id="UP000003107">
    <property type="component" value="Unassembled WGS sequence"/>
</dbReference>
<evidence type="ECO:0000313" key="2">
    <source>
        <dbReference type="Proteomes" id="UP000003107"/>
    </source>
</evidence>
<dbReference type="AlphaFoldDB" id="C6RJA6"/>
<reference evidence="1 2" key="1">
    <citation type="submission" date="2009-07" db="EMBL/GenBank/DDBJ databases">
        <authorList>
            <person name="Madupu R."/>
            <person name="Sebastian Y."/>
            <person name="Durkin A.S."/>
            <person name="Torralba M."/>
            <person name="Methe B."/>
            <person name="Sutton G.G."/>
            <person name="Strausberg R.L."/>
            <person name="Nelson K.E."/>
        </authorList>
    </citation>
    <scope>NUCLEOTIDE SEQUENCE [LARGE SCALE GENOMIC DNA]</scope>
    <source>
        <strain evidence="1 2">RM3277</strain>
    </source>
</reference>
<evidence type="ECO:0000313" key="1">
    <source>
        <dbReference type="EMBL" id="EET78687.1"/>
    </source>
</evidence>
<accession>C6RJA6</accession>
<protein>
    <submittedName>
        <fullName evidence="1">Uncharacterized protein</fullName>
    </submittedName>
</protein>
<keyword evidence="2" id="KW-1185">Reference proteome</keyword>
<comment type="caution">
    <text evidence="1">The sequence shown here is derived from an EMBL/GenBank/DDBJ whole genome shotgun (WGS) entry which is preliminary data.</text>
</comment>
<sequence length="38" mass="4445">MKIKYQICPSNLTAEFELKRVLTTKKFKKEKAKETASL</sequence>
<dbReference type="EMBL" id="ACVQ01000033">
    <property type="protein sequence ID" value="EET78687.1"/>
    <property type="molecule type" value="Genomic_DNA"/>
</dbReference>
<gene>
    <name evidence="1" type="ORF">CAMSH0001_0209</name>
</gene>